<evidence type="ECO:0000313" key="12">
    <source>
        <dbReference type="EMBL" id="WPH00218.1"/>
    </source>
</evidence>
<dbReference type="EMBL" id="CP138583">
    <property type="protein sequence ID" value="WPH00218.1"/>
    <property type="molecule type" value="Genomic_DNA"/>
</dbReference>
<dbReference type="PANTHER" id="PTHR43647">
    <property type="entry name" value="DEHYDROGENASE"/>
    <property type="match status" value="1"/>
</dbReference>
<dbReference type="GO" id="GO:0000253">
    <property type="term" value="F:3-beta-hydroxysteroid 3-dehydrogenase (NADP+) activity"/>
    <property type="evidence" value="ECO:0007669"/>
    <property type="project" value="TreeGrafter"/>
</dbReference>
<keyword evidence="9 11" id="KW-0472">Membrane</keyword>
<comment type="subcellular location">
    <subcellularLocation>
        <location evidence="1">Membrane</location>
        <topology evidence="1">Multi-pass membrane protein</topology>
    </subcellularLocation>
</comment>
<dbReference type="Proteomes" id="UP001303373">
    <property type="component" value="Chromosome 4"/>
</dbReference>
<gene>
    <name evidence="12" type="ORF">R9X50_00304100</name>
</gene>
<evidence type="ECO:0000313" key="13">
    <source>
        <dbReference type="Proteomes" id="UP001303373"/>
    </source>
</evidence>
<dbReference type="SMART" id="SM01160">
    <property type="entry name" value="DUF1751"/>
    <property type="match status" value="1"/>
</dbReference>
<dbReference type="InterPro" id="IPR051593">
    <property type="entry name" value="Ergosterol_Biosynth_ERG27"/>
</dbReference>
<keyword evidence="5" id="KW-0752">Steroid biosynthesis</keyword>
<keyword evidence="4" id="KW-0521">NADP</keyword>
<dbReference type="Gene3D" id="3.40.50.720">
    <property type="entry name" value="NAD(P)-binding Rossmann-like Domain"/>
    <property type="match status" value="1"/>
</dbReference>
<evidence type="ECO:0000256" key="4">
    <source>
        <dbReference type="ARBA" id="ARBA00022857"/>
    </source>
</evidence>
<evidence type="ECO:0000256" key="7">
    <source>
        <dbReference type="ARBA" id="ARBA00023002"/>
    </source>
</evidence>
<evidence type="ECO:0000256" key="3">
    <source>
        <dbReference type="ARBA" id="ARBA00022692"/>
    </source>
</evidence>
<dbReference type="Gene3D" id="1.20.1540.10">
    <property type="entry name" value="Rhomboid-like"/>
    <property type="match status" value="1"/>
</dbReference>
<keyword evidence="8" id="KW-0443">Lipid metabolism</keyword>
<sequence>MIVSGFANAPVSRILVIGVVISALLASITDTKYYLWIQVRPHLLDYRQFWRLLTWQLCYTNSAEVLFASMTLYQMRIIERLWGSRKFASFILSTYLYTALVPPLLLILVIRPLSFGRINYLPAGPTPLVFALLAQYHAAVPYVYKYRISSPSVISSNQQHGLMLTSKATSYLLPLQLALSQLPGSALAAGVGWLIGVAYRREILPSTTKWRVPLWVIGGSEQKRFDSLRRRMEGEAGRTTVHFAIYLRGDRQTLTSRKAIRRDSSNPLSFTFSTMASKQTTVTILITGANSGLGFSTCCRLVDEFLLTRPQNQTLHLLFSTRDSRKSADTLKRLNAHLKKTLREVNGRALETSQVQESRIKFEGVSVDLTRLLSVKKLADDLIQKGQKLDVVIWNAGIPGWIGLHWFKAVWCILTDLVQQTTFPTFMKCDVGLMAKPQLPEGSGKTKEPGLGQVFLSNVLGHYMLTHWIAPLLDSESRVIWISSTSAVAHMFNIDDFQSTRSDTAYEGTKRLTDYMVLTSDQTSTEIYTSKFFSRKENKPQMYLVHPGVCGTSISGLPWFLEIFMVAAFYLSRWLGSPWQNINPYIGAVAPAFAALAPDAQLKDIEQREGKSKWGAACGVWGDERIARTETEGWGYCGKPGVIPSGSVTVKAGRFRNAIPSTKEAREEFEVTGRRVWKEMEELREEWEIILKDAKV</sequence>
<evidence type="ECO:0000256" key="2">
    <source>
        <dbReference type="ARBA" id="ARBA00022516"/>
    </source>
</evidence>
<evidence type="ECO:0000256" key="1">
    <source>
        <dbReference type="ARBA" id="ARBA00004141"/>
    </source>
</evidence>
<dbReference type="Pfam" id="PF08551">
    <property type="entry name" value="DUF1751"/>
    <property type="match status" value="1"/>
</dbReference>
<organism evidence="12 13">
    <name type="scientific">Acrodontium crateriforme</name>
    <dbReference type="NCBI Taxonomy" id="150365"/>
    <lineage>
        <taxon>Eukaryota</taxon>
        <taxon>Fungi</taxon>
        <taxon>Dikarya</taxon>
        <taxon>Ascomycota</taxon>
        <taxon>Pezizomycotina</taxon>
        <taxon>Dothideomycetes</taxon>
        <taxon>Dothideomycetidae</taxon>
        <taxon>Mycosphaerellales</taxon>
        <taxon>Teratosphaeriaceae</taxon>
        <taxon>Acrodontium</taxon>
    </lineage>
</organism>
<dbReference type="GO" id="GO:0006696">
    <property type="term" value="P:ergosterol biosynthetic process"/>
    <property type="evidence" value="ECO:0007669"/>
    <property type="project" value="TreeGrafter"/>
</dbReference>
<evidence type="ECO:0000256" key="5">
    <source>
        <dbReference type="ARBA" id="ARBA00022955"/>
    </source>
</evidence>
<evidence type="ECO:0000256" key="9">
    <source>
        <dbReference type="ARBA" id="ARBA00023136"/>
    </source>
</evidence>
<accession>A0AAQ3M511</accession>
<evidence type="ECO:0000256" key="8">
    <source>
        <dbReference type="ARBA" id="ARBA00023098"/>
    </source>
</evidence>
<comment type="similarity">
    <text evidence="10">Belongs to the short-chain dehydrogenases/reductases (SDR) family. ERG27 subfamily.</text>
</comment>
<dbReference type="GO" id="GO:0006890">
    <property type="term" value="P:retrograde vesicle-mediated transport, Golgi to endoplasmic reticulum"/>
    <property type="evidence" value="ECO:0007669"/>
    <property type="project" value="InterPro"/>
</dbReference>
<reference evidence="12 13" key="1">
    <citation type="submission" date="2023-11" db="EMBL/GenBank/DDBJ databases">
        <title>An acidophilic fungus is an integral part of prey digestion in a carnivorous sundew plant.</title>
        <authorList>
            <person name="Tsai I.J."/>
        </authorList>
    </citation>
    <scope>NUCLEOTIDE SEQUENCE [LARGE SCALE GENOMIC DNA]</scope>
    <source>
        <strain evidence="12">169a</strain>
    </source>
</reference>
<name>A0AAQ3M511_9PEZI</name>
<dbReference type="PANTHER" id="PTHR43647:SF1">
    <property type="entry name" value="3-KETO-STEROID REDUCTASE ERG27"/>
    <property type="match status" value="1"/>
</dbReference>
<dbReference type="SUPFAM" id="SSF51735">
    <property type="entry name" value="NAD(P)-binding Rossmann-fold domains"/>
    <property type="match status" value="1"/>
</dbReference>
<dbReference type="AlphaFoldDB" id="A0AAQ3M511"/>
<dbReference type="SUPFAM" id="SSF144091">
    <property type="entry name" value="Rhomboid-like"/>
    <property type="match status" value="1"/>
</dbReference>
<keyword evidence="6 11" id="KW-1133">Transmembrane helix</keyword>
<keyword evidence="2" id="KW-0444">Lipid biosynthesis</keyword>
<dbReference type="InterPro" id="IPR035952">
    <property type="entry name" value="Rhomboid-like_sf"/>
</dbReference>
<proteinExistence type="inferred from homology"/>
<feature type="transmembrane region" description="Helical" evidence="11">
    <location>
        <begin position="94"/>
        <end position="114"/>
    </location>
</feature>
<dbReference type="GO" id="GO:0005741">
    <property type="term" value="C:mitochondrial outer membrane"/>
    <property type="evidence" value="ECO:0007669"/>
    <property type="project" value="TreeGrafter"/>
</dbReference>
<keyword evidence="7" id="KW-0560">Oxidoreductase</keyword>
<dbReference type="GO" id="GO:0005811">
    <property type="term" value="C:lipid droplet"/>
    <property type="evidence" value="ECO:0007669"/>
    <property type="project" value="TreeGrafter"/>
</dbReference>
<evidence type="ECO:0000256" key="10">
    <source>
        <dbReference type="ARBA" id="ARBA00023593"/>
    </source>
</evidence>
<dbReference type="InterPro" id="IPR036291">
    <property type="entry name" value="NAD(P)-bd_dom_sf"/>
</dbReference>
<evidence type="ECO:0000256" key="6">
    <source>
        <dbReference type="ARBA" id="ARBA00022989"/>
    </source>
</evidence>
<evidence type="ECO:0000256" key="11">
    <source>
        <dbReference type="SAM" id="Phobius"/>
    </source>
</evidence>
<protein>
    <submittedName>
        <fullName evidence="12">3-keto-steroid reductase</fullName>
    </submittedName>
</protein>
<dbReference type="GO" id="GO:0005789">
    <property type="term" value="C:endoplasmic reticulum membrane"/>
    <property type="evidence" value="ECO:0007669"/>
    <property type="project" value="TreeGrafter"/>
</dbReference>
<dbReference type="InterPro" id="IPR013861">
    <property type="entry name" value="TMEM115/Pdh1/Rbl19"/>
</dbReference>
<feature type="transmembrane region" description="Helical" evidence="11">
    <location>
        <begin position="12"/>
        <end position="29"/>
    </location>
</feature>
<keyword evidence="3 11" id="KW-0812">Transmembrane</keyword>
<keyword evidence="13" id="KW-1185">Reference proteome</keyword>